<name>K5VS84_PHACS</name>
<dbReference type="InParanoid" id="K5VS84"/>
<dbReference type="RefSeq" id="XP_007402038.1">
    <property type="nucleotide sequence ID" value="XM_007401976.1"/>
</dbReference>
<proteinExistence type="predicted"/>
<dbReference type="AlphaFoldDB" id="K5VS84"/>
<dbReference type="Proteomes" id="UP000008370">
    <property type="component" value="Unassembled WGS sequence"/>
</dbReference>
<reference evidence="1 2" key="1">
    <citation type="journal article" date="2012" name="BMC Genomics">
        <title>Comparative genomics of the white-rot fungi, Phanerochaete carnosa and P. chrysosporium, to elucidate the genetic basis of the distinct wood types they colonize.</title>
        <authorList>
            <person name="Suzuki H."/>
            <person name="MacDonald J."/>
            <person name="Syed K."/>
            <person name="Salamov A."/>
            <person name="Hori C."/>
            <person name="Aerts A."/>
            <person name="Henrissat B."/>
            <person name="Wiebenga A."/>
            <person name="vanKuyk P.A."/>
            <person name="Barry K."/>
            <person name="Lindquist E."/>
            <person name="LaButti K."/>
            <person name="Lapidus A."/>
            <person name="Lucas S."/>
            <person name="Coutinho P."/>
            <person name="Gong Y."/>
            <person name="Samejima M."/>
            <person name="Mahadevan R."/>
            <person name="Abou-Zaid M."/>
            <person name="de Vries R.P."/>
            <person name="Igarashi K."/>
            <person name="Yadav J.S."/>
            <person name="Grigoriev I.V."/>
            <person name="Master E.R."/>
        </authorList>
    </citation>
    <scope>NUCLEOTIDE SEQUENCE [LARGE SCALE GENOMIC DNA]</scope>
    <source>
        <strain evidence="1 2">HHB-10118-sp</strain>
    </source>
</reference>
<dbReference type="STRING" id="650164.K5VS84"/>
<feature type="non-terminal residue" evidence="1">
    <location>
        <position position="1"/>
    </location>
</feature>
<dbReference type="EMBL" id="JH930481">
    <property type="protein sequence ID" value="EKM49424.1"/>
    <property type="molecule type" value="Genomic_DNA"/>
</dbReference>
<evidence type="ECO:0000313" key="1">
    <source>
        <dbReference type="EMBL" id="EKM49424.1"/>
    </source>
</evidence>
<accession>K5VS84</accession>
<dbReference type="GeneID" id="18919160"/>
<protein>
    <submittedName>
        <fullName evidence="1">Uncharacterized protein</fullName>
    </submittedName>
</protein>
<dbReference type="HOGENOM" id="CLU_1911697_0_0_1"/>
<gene>
    <name evidence="1" type="ORF">PHACADRAFT_265673</name>
</gene>
<dbReference type="KEGG" id="pco:PHACADRAFT_265673"/>
<evidence type="ECO:0000313" key="2">
    <source>
        <dbReference type="Proteomes" id="UP000008370"/>
    </source>
</evidence>
<organism evidence="1 2">
    <name type="scientific">Phanerochaete carnosa (strain HHB-10118-sp)</name>
    <name type="common">White-rot fungus</name>
    <name type="synonym">Peniophora carnosa</name>
    <dbReference type="NCBI Taxonomy" id="650164"/>
    <lineage>
        <taxon>Eukaryota</taxon>
        <taxon>Fungi</taxon>
        <taxon>Dikarya</taxon>
        <taxon>Basidiomycota</taxon>
        <taxon>Agaricomycotina</taxon>
        <taxon>Agaricomycetes</taxon>
        <taxon>Polyporales</taxon>
        <taxon>Phanerochaetaceae</taxon>
        <taxon>Phanerochaete</taxon>
    </lineage>
</organism>
<keyword evidence="2" id="KW-1185">Reference proteome</keyword>
<dbReference type="OrthoDB" id="2421129at2759"/>
<sequence length="133" mass="15299">PVGCSTPEGILYSGGRDGMGISWDLDIPMKKRAQRYGISDNFMQRNFGRWETMTGWADDVAEDEDEVNEGRRDGDILGDVQDVNRWNKRRPLRPEDSIPWEEQWETDLEAFQPGQVGRWAGLLQPFVKSDKQP</sequence>